<dbReference type="Pfam" id="PF00004">
    <property type="entry name" value="AAA"/>
    <property type="match status" value="1"/>
</dbReference>
<sequence length="335" mass="37684">MARADLLIRLVQSGTRGDKATFRKVVEAIIAEEHAKQHKVLAEKLEGMLNAAPVERPMTNGAPPMLDQRMGNLFHEVMPQRTLADLILPDEVQQICQGLIQEQHRTDLLRSYNLEPRNRVLLIGPPGNGKTSLAEAIAEALLVPLLVVRYESVVGTYLGETAIRLRKLFEYAAARKCVLFFDEFETLGKERGDLHESGEIKRVVSSLLMQIDNLPSHVMVLGATNHAELLDRAVWRRFQVRMTLPSPTRAGLTAWFERFQRRIDVPLGVTSGTLAERLQGSNFAEVEEFGTTVFRQYVLDQPDADMKKIVSKTLEHWSARTVTIAQQNGPEVKDD</sequence>
<accession>A0A450V9H5</accession>
<evidence type="ECO:0000256" key="2">
    <source>
        <dbReference type="ARBA" id="ARBA00022741"/>
    </source>
</evidence>
<dbReference type="GO" id="GO:0005524">
    <property type="term" value="F:ATP binding"/>
    <property type="evidence" value="ECO:0007669"/>
    <property type="project" value="UniProtKB-KW"/>
</dbReference>
<dbReference type="SMART" id="SM00382">
    <property type="entry name" value="AAA"/>
    <property type="match status" value="1"/>
</dbReference>
<reference evidence="6" key="1">
    <citation type="submission" date="2019-02" db="EMBL/GenBank/DDBJ databases">
        <authorList>
            <person name="Gruber-Vodicka R. H."/>
            <person name="Seah K. B. B."/>
        </authorList>
    </citation>
    <scope>NUCLEOTIDE SEQUENCE</scope>
    <source>
        <strain evidence="6">BECK_M6</strain>
    </source>
</reference>
<gene>
    <name evidence="6" type="ORF">BECKLFY1418A_GA0070994_11452</name>
</gene>
<evidence type="ECO:0000256" key="3">
    <source>
        <dbReference type="ARBA" id="ARBA00022840"/>
    </source>
</evidence>
<dbReference type="PANTHER" id="PTHR23073">
    <property type="entry name" value="26S PROTEASOME REGULATORY SUBUNIT"/>
    <property type="match status" value="1"/>
</dbReference>
<keyword evidence="2 4" id="KW-0547">Nucleotide-binding</keyword>
<dbReference type="InterPro" id="IPR050221">
    <property type="entry name" value="26S_Proteasome_ATPase"/>
</dbReference>
<dbReference type="Gene3D" id="3.40.50.300">
    <property type="entry name" value="P-loop containing nucleotide triphosphate hydrolases"/>
    <property type="match status" value="1"/>
</dbReference>
<evidence type="ECO:0000256" key="1">
    <source>
        <dbReference type="ARBA" id="ARBA00006914"/>
    </source>
</evidence>
<proteinExistence type="inferred from homology"/>
<evidence type="ECO:0000256" key="4">
    <source>
        <dbReference type="RuleBase" id="RU003651"/>
    </source>
</evidence>
<dbReference type="InterPro" id="IPR003593">
    <property type="entry name" value="AAA+_ATPase"/>
</dbReference>
<organism evidence="6">
    <name type="scientific">Candidatus Kentrum sp. LFY</name>
    <dbReference type="NCBI Taxonomy" id="2126342"/>
    <lineage>
        <taxon>Bacteria</taxon>
        <taxon>Pseudomonadati</taxon>
        <taxon>Pseudomonadota</taxon>
        <taxon>Gammaproteobacteria</taxon>
        <taxon>Candidatus Kentrum</taxon>
    </lineage>
</organism>
<dbReference type="InterPro" id="IPR003959">
    <property type="entry name" value="ATPase_AAA_core"/>
</dbReference>
<dbReference type="EMBL" id="CAADFH010000145">
    <property type="protein sequence ID" value="VFK01396.1"/>
    <property type="molecule type" value="Genomic_DNA"/>
</dbReference>
<comment type="similarity">
    <text evidence="1 4">Belongs to the AAA ATPase family.</text>
</comment>
<dbReference type="AlphaFoldDB" id="A0A450V9H5"/>
<keyword evidence="3 4" id="KW-0067">ATP-binding</keyword>
<evidence type="ECO:0000313" key="6">
    <source>
        <dbReference type="EMBL" id="VFK01396.1"/>
    </source>
</evidence>
<evidence type="ECO:0000259" key="5">
    <source>
        <dbReference type="SMART" id="SM00382"/>
    </source>
</evidence>
<feature type="domain" description="AAA+ ATPase" evidence="5">
    <location>
        <begin position="116"/>
        <end position="248"/>
    </location>
</feature>
<dbReference type="GO" id="GO:0016887">
    <property type="term" value="F:ATP hydrolysis activity"/>
    <property type="evidence" value="ECO:0007669"/>
    <property type="project" value="InterPro"/>
</dbReference>
<dbReference type="InterPro" id="IPR027417">
    <property type="entry name" value="P-loop_NTPase"/>
</dbReference>
<dbReference type="InterPro" id="IPR003960">
    <property type="entry name" value="ATPase_AAA_CS"/>
</dbReference>
<protein>
    <submittedName>
        <fullName evidence="6">ATPase family associated with various cellular activities (AAA)</fullName>
    </submittedName>
</protein>
<dbReference type="SUPFAM" id="SSF52540">
    <property type="entry name" value="P-loop containing nucleoside triphosphate hydrolases"/>
    <property type="match status" value="1"/>
</dbReference>
<name>A0A450V9H5_9GAMM</name>
<dbReference type="PROSITE" id="PS00674">
    <property type="entry name" value="AAA"/>
    <property type="match status" value="1"/>
</dbReference>
<dbReference type="CDD" id="cd19481">
    <property type="entry name" value="RecA-like_protease"/>
    <property type="match status" value="1"/>
</dbReference>